<accession>A0A976N0U7</accession>
<organism evidence="2">
    <name type="scientific">Sigmofec virus UA08Rod_5306</name>
    <dbReference type="NCBI Taxonomy" id="2929417"/>
    <lineage>
        <taxon>Viruses</taxon>
        <taxon>Monodnaviria</taxon>
        <taxon>Sangervirae</taxon>
        <taxon>Phixviricota</taxon>
        <taxon>Malgrandaviricetes</taxon>
        <taxon>Petitvirales</taxon>
        <taxon>Microviridae</taxon>
    </lineage>
</organism>
<feature type="compositionally biased region" description="Low complexity" evidence="1">
    <location>
        <begin position="217"/>
        <end position="227"/>
    </location>
</feature>
<evidence type="ECO:0000256" key="1">
    <source>
        <dbReference type="SAM" id="MobiDB-lite"/>
    </source>
</evidence>
<name>A0A976N0U7_9VIRU</name>
<proteinExistence type="predicted"/>
<evidence type="ECO:0000313" key="2">
    <source>
        <dbReference type="EMBL" id="UPW41179.1"/>
    </source>
</evidence>
<sequence length="227" mass="24059">MATINFTGAAIGGAHALGSALNSLGTTYEQQGSNGGTSSNWNSGYGWEESSAERAMEYNREMQNLANAFSANEAQKNRDWQERMSSTAFQRAVDDMRKAGINPILAAGAQASTPAGGAATGHMAAIGNESRAFNQQSGGGQSQNWGTNSAHSYSNFAEGIAKLMESVEEGGTELWEETKKGIMDTIGEWFDGVRRNWTPANEVGEKPKRAGATQNQSRSSGRSSGGF</sequence>
<dbReference type="EMBL" id="OM869554">
    <property type="protein sequence ID" value="UPW41179.1"/>
    <property type="molecule type" value="Genomic_DNA"/>
</dbReference>
<reference evidence="2" key="1">
    <citation type="submission" date="2022-02" db="EMBL/GenBank/DDBJ databases">
        <title>Towards deciphering the DNA virus diversity associated with rodent species in the families Cricetidae and Heteromyidae.</title>
        <authorList>
            <person name="Lund M."/>
            <person name="Larsen B.B."/>
            <person name="Gryseels S."/>
            <person name="Kraberger S."/>
            <person name="Rowsey D.M."/>
            <person name="Steger L."/>
            <person name="Yule K.M."/>
            <person name="Upham N.S."/>
            <person name="Worobey M."/>
            <person name="Van Doorslaer K."/>
            <person name="Varsani A."/>
        </authorList>
    </citation>
    <scope>NUCLEOTIDE SEQUENCE</scope>
    <source>
        <strain evidence="2">UA08Rod_5306</strain>
    </source>
</reference>
<feature type="region of interest" description="Disordered" evidence="1">
    <location>
        <begin position="197"/>
        <end position="227"/>
    </location>
</feature>
<protein>
    <submittedName>
        <fullName evidence="2">DNA pilot protein</fullName>
    </submittedName>
</protein>